<proteinExistence type="predicted"/>
<sequence length="117" mass="12499">MGRSLKISQTETSAKAGRTYGSGPLKTSQIETSAKESILLSCCILKGKEILVRKADVPVKKGVEEGLLDVTVEQTLVGHGNAADLLESGYSTDEVLRVLQDLPLEVAITTPIEEEDS</sequence>
<protein>
    <submittedName>
        <fullName evidence="1">Uncharacterized protein</fullName>
    </submittedName>
</protein>
<gene>
    <name evidence="1" type="ORF">L2E82_25960</name>
</gene>
<organism evidence="1 2">
    <name type="scientific">Cichorium intybus</name>
    <name type="common">Chicory</name>
    <dbReference type="NCBI Taxonomy" id="13427"/>
    <lineage>
        <taxon>Eukaryota</taxon>
        <taxon>Viridiplantae</taxon>
        <taxon>Streptophyta</taxon>
        <taxon>Embryophyta</taxon>
        <taxon>Tracheophyta</taxon>
        <taxon>Spermatophyta</taxon>
        <taxon>Magnoliopsida</taxon>
        <taxon>eudicotyledons</taxon>
        <taxon>Gunneridae</taxon>
        <taxon>Pentapetalae</taxon>
        <taxon>asterids</taxon>
        <taxon>campanulids</taxon>
        <taxon>Asterales</taxon>
        <taxon>Asteraceae</taxon>
        <taxon>Cichorioideae</taxon>
        <taxon>Cichorieae</taxon>
        <taxon>Cichoriinae</taxon>
        <taxon>Cichorium</taxon>
    </lineage>
</organism>
<reference evidence="1 2" key="2">
    <citation type="journal article" date="2022" name="Mol. Ecol. Resour.">
        <title>The genomes of chicory, endive, great burdock and yacon provide insights into Asteraceae paleo-polyploidization history and plant inulin production.</title>
        <authorList>
            <person name="Fan W."/>
            <person name="Wang S."/>
            <person name="Wang H."/>
            <person name="Wang A."/>
            <person name="Jiang F."/>
            <person name="Liu H."/>
            <person name="Zhao H."/>
            <person name="Xu D."/>
            <person name="Zhang Y."/>
        </authorList>
    </citation>
    <scope>NUCLEOTIDE SEQUENCE [LARGE SCALE GENOMIC DNA]</scope>
    <source>
        <strain evidence="2">cv. Punajuju</strain>
        <tissue evidence="1">Leaves</tissue>
    </source>
</reference>
<comment type="caution">
    <text evidence="1">The sequence shown here is derived from an EMBL/GenBank/DDBJ whole genome shotgun (WGS) entry which is preliminary data.</text>
</comment>
<evidence type="ECO:0000313" key="2">
    <source>
        <dbReference type="Proteomes" id="UP001055811"/>
    </source>
</evidence>
<dbReference type="EMBL" id="CM042012">
    <property type="protein sequence ID" value="KAI3753895.1"/>
    <property type="molecule type" value="Genomic_DNA"/>
</dbReference>
<evidence type="ECO:0000313" key="1">
    <source>
        <dbReference type="EMBL" id="KAI3753895.1"/>
    </source>
</evidence>
<keyword evidence="2" id="KW-1185">Reference proteome</keyword>
<name>A0ACB9E5C7_CICIN</name>
<dbReference type="Proteomes" id="UP001055811">
    <property type="component" value="Linkage Group LG04"/>
</dbReference>
<accession>A0ACB9E5C7</accession>
<reference evidence="2" key="1">
    <citation type="journal article" date="2022" name="Mol. Ecol. Resour.">
        <title>The genomes of chicory, endive, great burdock and yacon provide insights into Asteraceae palaeo-polyploidization history and plant inulin production.</title>
        <authorList>
            <person name="Fan W."/>
            <person name="Wang S."/>
            <person name="Wang H."/>
            <person name="Wang A."/>
            <person name="Jiang F."/>
            <person name="Liu H."/>
            <person name="Zhao H."/>
            <person name="Xu D."/>
            <person name="Zhang Y."/>
        </authorList>
    </citation>
    <scope>NUCLEOTIDE SEQUENCE [LARGE SCALE GENOMIC DNA]</scope>
    <source>
        <strain evidence="2">cv. Punajuju</strain>
    </source>
</reference>